<feature type="compositionally biased region" description="Polar residues" evidence="3">
    <location>
        <begin position="260"/>
        <end position="269"/>
    </location>
</feature>
<dbReference type="SUPFAM" id="SSF103088">
    <property type="entry name" value="OmpA-like"/>
    <property type="match status" value="1"/>
</dbReference>
<evidence type="ECO:0000256" key="2">
    <source>
        <dbReference type="SAM" id="Coils"/>
    </source>
</evidence>
<reference evidence="5 6" key="1">
    <citation type="submission" date="2021-02" db="EMBL/GenBank/DDBJ databases">
        <authorList>
            <person name="Han P."/>
        </authorList>
    </citation>
    <scope>NUCLEOTIDE SEQUENCE [LARGE SCALE GENOMIC DNA]</scope>
    <source>
        <strain evidence="5">Candidatus Nitrospira sp. ZN2</strain>
    </source>
</reference>
<keyword evidence="1" id="KW-0472">Membrane</keyword>
<feature type="domain" description="OmpA-like" evidence="4">
    <location>
        <begin position="334"/>
        <end position="458"/>
    </location>
</feature>
<dbReference type="RefSeq" id="WP_213040845.1">
    <property type="nucleotide sequence ID" value="NZ_CAJNBJ010000001.1"/>
</dbReference>
<evidence type="ECO:0000259" key="4">
    <source>
        <dbReference type="PROSITE" id="PS51123"/>
    </source>
</evidence>
<keyword evidence="5" id="KW-0966">Cell projection</keyword>
<feature type="compositionally biased region" description="Polar residues" evidence="3">
    <location>
        <begin position="284"/>
        <end position="302"/>
    </location>
</feature>
<dbReference type="InterPro" id="IPR036737">
    <property type="entry name" value="OmpA-like_sf"/>
</dbReference>
<keyword evidence="5" id="KW-0282">Flagellum</keyword>
<feature type="region of interest" description="Disordered" evidence="3">
    <location>
        <begin position="251"/>
        <end position="307"/>
    </location>
</feature>
<proteinExistence type="predicted"/>
<evidence type="ECO:0000256" key="3">
    <source>
        <dbReference type="SAM" id="MobiDB-lite"/>
    </source>
</evidence>
<sequence length="480" mass="52371">MRRAVWALIVLSSLVTGCETVPQPLPPMASSGDAKLVALQQEREQLLTTLGEFHDRIRDLESRLGDRQNQSASASYDQLLHEKEVELAELRRLAPERDRLSSQLTIATNELLQARQRISSLEQQLATRDKDLAALHTRTTALADLDVARRRIVELETQVAHQAQDLRTVRAGNAERDSLAAQLQTATATIDSLKARINTLDQQLKERDQAYETVRSRLMERDKLVPQYNAMIAEIYQARHRITALEQRLNDKSRDLSARQKGTSTATSPRDSETAASRKIASPTEASGRNGSLSQANPSQTDARGASVAAIREELRKALPAQAEQKVFTVRQDGDRLVIALAGSWLFTSADAALSPEGVLALKRIGTVLGALSGTFVQVAGHTDNLALSKALQKSYADNKGLSLARADNARQAMVNGGMPAERVKAVGLADSRPVASNATEQGRQKNRRLELIIVSRPTVASTAEVVDVQPRLAALGSSR</sequence>
<keyword evidence="5" id="KW-0969">Cilium</keyword>
<dbReference type="Gene3D" id="1.10.287.1490">
    <property type="match status" value="1"/>
</dbReference>
<keyword evidence="2" id="KW-0175">Coiled coil</keyword>
<evidence type="ECO:0000313" key="5">
    <source>
        <dbReference type="EMBL" id="CAE6707577.1"/>
    </source>
</evidence>
<dbReference type="CDD" id="cd07185">
    <property type="entry name" value="OmpA_C-like"/>
    <property type="match status" value="1"/>
</dbReference>
<name>A0ABM8QP15_9BACT</name>
<comment type="caution">
    <text evidence="5">The sequence shown here is derived from an EMBL/GenBank/DDBJ whole genome shotgun (WGS) entry which is preliminary data.</text>
</comment>
<dbReference type="InterPro" id="IPR050330">
    <property type="entry name" value="Bact_OuterMem_StrucFunc"/>
</dbReference>
<feature type="coiled-coil region" evidence="2">
    <location>
        <begin position="97"/>
        <end position="210"/>
    </location>
</feature>
<dbReference type="Gene3D" id="3.30.1330.60">
    <property type="entry name" value="OmpA-like domain"/>
    <property type="match status" value="1"/>
</dbReference>
<evidence type="ECO:0000313" key="6">
    <source>
        <dbReference type="Proteomes" id="UP000675880"/>
    </source>
</evidence>
<dbReference type="PANTHER" id="PTHR30329:SF21">
    <property type="entry name" value="LIPOPROTEIN YIAD-RELATED"/>
    <property type="match status" value="1"/>
</dbReference>
<dbReference type="InterPro" id="IPR006665">
    <property type="entry name" value="OmpA-like"/>
</dbReference>
<evidence type="ECO:0000256" key="1">
    <source>
        <dbReference type="PROSITE-ProRule" id="PRU00473"/>
    </source>
</evidence>
<organism evidence="5 6">
    <name type="scientific">Nitrospira defluvii</name>
    <dbReference type="NCBI Taxonomy" id="330214"/>
    <lineage>
        <taxon>Bacteria</taxon>
        <taxon>Pseudomonadati</taxon>
        <taxon>Nitrospirota</taxon>
        <taxon>Nitrospiria</taxon>
        <taxon>Nitrospirales</taxon>
        <taxon>Nitrospiraceae</taxon>
        <taxon>Nitrospira</taxon>
    </lineage>
</organism>
<dbReference type="PROSITE" id="PS51257">
    <property type="entry name" value="PROKAR_LIPOPROTEIN"/>
    <property type="match status" value="1"/>
</dbReference>
<dbReference type="EMBL" id="CAJNBJ010000001">
    <property type="protein sequence ID" value="CAE6707577.1"/>
    <property type="molecule type" value="Genomic_DNA"/>
</dbReference>
<dbReference type="Pfam" id="PF00691">
    <property type="entry name" value="OmpA"/>
    <property type="match status" value="1"/>
</dbReference>
<accession>A0ABM8QP15</accession>
<protein>
    <submittedName>
        <fullName evidence="5">Flagellar motor rotation protein MotB</fullName>
    </submittedName>
</protein>
<gene>
    <name evidence="5" type="ORF">NSPZN2_11053</name>
</gene>
<dbReference type="PROSITE" id="PS51123">
    <property type="entry name" value="OMPA_2"/>
    <property type="match status" value="1"/>
</dbReference>
<keyword evidence="6" id="KW-1185">Reference proteome</keyword>
<dbReference type="PANTHER" id="PTHR30329">
    <property type="entry name" value="STATOR ELEMENT OF FLAGELLAR MOTOR COMPLEX"/>
    <property type="match status" value="1"/>
</dbReference>
<dbReference type="Proteomes" id="UP000675880">
    <property type="component" value="Unassembled WGS sequence"/>
</dbReference>